<dbReference type="Proteomes" id="UP000754644">
    <property type="component" value="Unassembled WGS sequence"/>
</dbReference>
<evidence type="ECO:0000313" key="3">
    <source>
        <dbReference type="Proteomes" id="UP000754644"/>
    </source>
</evidence>
<sequence>MTTDKILTALLLTFLLSCPAQAAEVKFGEPLEFSLNVASITMNDKGMSITYEGIAGKYGLVHTTHNMVGTNAAHTKGYFTGTVQAIDDSGHLEQAMTLGLWSRSGTSLKVYGFDDDDPARILHISTVNLATKVFNAKVWELD</sequence>
<proteinExistence type="predicted"/>
<dbReference type="AlphaFoldDB" id="A0A973A9S7"/>
<evidence type="ECO:0000256" key="1">
    <source>
        <dbReference type="SAM" id="SignalP"/>
    </source>
</evidence>
<dbReference type="EMBL" id="JABMOJ010000399">
    <property type="protein sequence ID" value="NQV65792.1"/>
    <property type="molecule type" value="Genomic_DNA"/>
</dbReference>
<feature type="signal peptide" evidence="1">
    <location>
        <begin position="1"/>
        <end position="22"/>
    </location>
</feature>
<protein>
    <submittedName>
        <fullName evidence="2">Uncharacterized protein</fullName>
    </submittedName>
</protein>
<evidence type="ECO:0000313" key="2">
    <source>
        <dbReference type="EMBL" id="NQV65792.1"/>
    </source>
</evidence>
<feature type="chain" id="PRO_5036779359" evidence="1">
    <location>
        <begin position="23"/>
        <end position="142"/>
    </location>
</feature>
<comment type="caution">
    <text evidence="2">The sequence shown here is derived from an EMBL/GenBank/DDBJ whole genome shotgun (WGS) entry which is preliminary data.</text>
</comment>
<name>A0A973A9S7_9GAMM</name>
<gene>
    <name evidence="2" type="ORF">HQ497_10555</name>
</gene>
<organism evidence="2 3">
    <name type="scientific">SAR86 cluster bacterium</name>
    <dbReference type="NCBI Taxonomy" id="2030880"/>
    <lineage>
        <taxon>Bacteria</taxon>
        <taxon>Pseudomonadati</taxon>
        <taxon>Pseudomonadota</taxon>
        <taxon>Gammaproteobacteria</taxon>
        <taxon>SAR86 cluster</taxon>
    </lineage>
</organism>
<reference evidence="2" key="1">
    <citation type="submission" date="2020-05" db="EMBL/GenBank/DDBJ databases">
        <title>Sulfur intermediates as new biogeochemical hubs in an aquatic model microbial ecosystem.</title>
        <authorList>
            <person name="Vigneron A."/>
        </authorList>
    </citation>
    <scope>NUCLEOTIDE SEQUENCE</scope>
    <source>
        <strain evidence="2">Bin.250</strain>
    </source>
</reference>
<dbReference type="PROSITE" id="PS51257">
    <property type="entry name" value="PROKAR_LIPOPROTEIN"/>
    <property type="match status" value="1"/>
</dbReference>
<keyword evidence="1" id="KW-0732">Signal</keyword>
<accession>A0A973A9S7</accession>